<proteinExistence type="predicted"/>
<organism evidence="1 2">
    <name type="scientific">Bacteroides salyersiae CL02T12C01</name>
    <dbReference type="NCBI Taxonomy" id="997887"/>
    <lineage>
        <taxon>Bacteria</taxon>
        <taxon>Pseudomonadati</taxon>
        <taxon>Bacteroidota</taxon>
        <taxon>Bacteroidia</taxon>
        <taxon>Bacteroidales</taxon>
        <taxon>Bacteroidaceae</taxon>
        <taxon>Bacteroides</taxon>
    </lineage>
</organism>
<accession>I9ICW7</accession>
<dbReference type="OrthoDB" id="2081174at2"/>
<gene>
    <name evidence="1" type="ORF">HMPREF1071_00336</name>
</gene>
<dbReference type="EMBL" id="AGXV01000003">
    <property type="protein sequence ID" value="EIY71019.1"/>
    <property type="molecule type" value="Genomic_DNA"/>
</dbReference>
<evidence type="ECO:0008006" key="3">
    <source>
        <dbReference type="Google" id="ProtNLM"/>
    </source>
</evidence>
<sequence length="379" mass="43815">MFFDKMIKTLSHNLINIPGWYTKRKLVVIESDDWGAIRMPSKEAYNQFLKEGIRVDNDPYCRYDSLANKEDLEALFDVLTSVKDKNGNYAVFTADAVVANPDFRKIREADFCEYFYEPITVTMANSPAHERVFDLWKEGIKEGIFHPQFHGREHLNVKKWLSVLREGKDLVTKRAFELGTFGLTSKVNQSIQGNYMGAFDSAEKDDIKRYDKIIKEGLDLFENLFGYRSESFIATTYTWSPLIESSLNLNGVKYIQGLVSQRIPLDSGTKFYFKKNNYQGKRTKLGQVYLMRNCFFEPSHFRGKFDVVDECLSRINIAFRWGKAAVISSHRLNFIGNIDSQNRDGNLILFRKLLNGIVKKWPDVEFISSDELGRNIVGN</sequence>
<comment type="caution">
    <text evidence="1">The sequence shown here is derived from an EMBL/GenBank/DDBJ whole genome shotgun (WGS) entry which is preliminary data.</text>
</comment>
<dbReference type="HOGENOM" id="CLU_726953_0_0_10"/>
<dbReference type="AlphaFoldDB" id="I9ICW7"/>
<evidence type="ECO:0000313" key="2">
    <source>
        <dbReference type="Proteomes" id="UP000005150"/>
    </source>
</evidence>
<dbReference type="PATRIC" id="fig|997887.3.peg.353"/>
<evidence type="ECO:0000313" key="1">
    <source>
        <dbReference type="EMBL" id="EIY71019.1"/>
    </source>
</evidence>
<dbReference type="Proteomes" id="UP000005150">
    <property type="component" value="Unassembled WGS sequence"/>
</dbReference>
<protein>
    <recommendedName>
        <fullName evidence="3">Polysaccharide (De)acetylase</fullName>
    </recommendedName>
</protein>
<reference evidence="1 2" key="1">
    <citation type="submission" date="2012-02" db="EMBL/GenBank/DDBJ databases">
        <title>The Genome Sequence of Bacteroides salyersiae CL02T12C01.</title>
        <authorList>
            <consortium name="The Broad Institute Genome Sequencing Platform"/>
            <person name="Earl A."/>
            <person name="Ward D."/>
            <person name="Feldgarden M."/>
            <person name="Gevers D."/>
            <person name="Zitomersky N.L."/>
            <person name="Coyne M.J."/>
            <person name="Comstock L.E."/>
            <person name="Young S.K."/>
            <person name="Zeng Q."/>
            <person name="Gargeya S."/>
            <person name="Fitzgerald M."/>
            <person name="Haas B."/>
            <person name="Abouelleil A."/>
            <person name="Alvarado L."/>
            <person name="Arachchi H.M."/>
            <person name="Berlin A."/>
            <person name="Chapman S.B."/>
            <person name="Gearin G."/>
            <person name="Goldberg J."/>
            <person name="Griggs A."/>
            <person name="Gujja S."/>
            <person name="Hansen M."/>
            <person name="Heiman D."/>
            <person name="Howarth C."/>
            <person name="Larimer J."/>
            <person name="Lui A."/>
            <person name="MacDonald P.J.P."/>
            <person name="McCowen C."/>
            <person name="Montmayeur A."/>
            <person name="Murphy C."/>
            <person name="Neiman D."/>
            <person name="Pearson M."/>
            <person name="Priest M."/>
            <person name="Roberts A."/>
            <person name="Saif S."/>
            <person name="Shea T."/>
            <person name="Sisk P."/>
            <person name="Stolte C."/>
            <person name="Sykes S."/>
            <person name="Wortman J."/>
            <person name="Nusbaum C."/>
            <person name="Birren B."/>
        </authorList>
    </citation>
    <scope>NUCLEOTIDE SEQUENCE [LARGE SCALE GENOMIC DNA]</scope>
    <source>
        <strain evidence="1 2">CL02T12C01</strain>
    </source>
</reference>
<keyword evidence="2" id="KW-1185">Reference proteome</keyword>
<name>I9ICW7_9BACE</name>